<comment type="caution">
    <text evidence="2">The sequence shown here is derived from an EMBL/GenBank/DDBJ whole genome shotgun (WGS) entry which is preliminary data.</text>
</comment>
<proteinExistence type="predicted"/>
<dbReference type="AlphaFoldDB" id="A0AAW2ZSS1"/>
<dbReference type="InterPro" id="IPR045325">
    <property type="entry name" value="TMEM70/TMEM186/TMEM223"/>
</dbReference>
<dbReference type="Pfam" id="PF06979">
    <property type="entry name" value="TMEM70"/>
    <property type="match status" value="1"/>
</dbReference>
<keyword evidence="1" id="KW-0812">Transmembrane</keyword>
<accession>A0AAW2ZSS1</accession>
<feature type="transmembrane region" description="Helical" evidence="1">
    <location>
        <begin position="119"/>
        <end position="138"/>
    </location>
</feature>
<sequence>MFVVKMLRVVGKRNYGVHITACRRCYSSVVEHDLLDDSKNKYFHPIIDESKADVTKTYRIIFSNKNPTFFNWTRYATYMNAISMLMVAYVLGKLYRKEDLSEHPELQIAPPAITKKQGIVYVGCTLFTLLVFLGLSVYSKRFIVELGTFDRVGEKGALLRVITPKYFGYRETWVPIHKMESTNYEYVKPIYEKTGKLDYIYLKNRGTTSFMLMDIDAKHSYFNKDLFLEYMSPTRVVHRTVNIQ</sequence>
<dbReference type="EMBL" id="JAOPGA020001861">
    <property type="protein sequence ID" value="KAL0491774.1"/>
    <property type="molecule type" value="Genomic_DNA"/>
</dbReference>
<organism evidence="2 3">
    <name type="scientific">Acrasis kona</name>
    <dbReference type="NCBI Taxonomy" id="1008807"/>
    <lineage>
        <taxon>Eukaryota</taxon>
        <taxon>Discoba</taxon>
        <taxon>Heterolobosea</taxon>
        <taxon>Tetramitia</taxon>
        <taxon>Eutetramitia</taxon>
        <taxon>Acrasidae</taxon>
        <taxon>Acrasis</taxon>
    </lineage>
</organism>
<keyword evidence="1" id="KW-1133">Transmembrane helix</keyword>
<evidence type="ECO:0000313" key="3">
    <source>
        <dbReference type="Proteomes" id="UP001431209"/>
    </source>
</evidence>
<evidence type="ECO:0000313" key="2">
    <source>
        <dbReference type="EMBL" id="KAL0491774.1"/>
    </source>
</evidence>
<evidence type="ECO:0000256" key="1">
    <source>
        <dbReference type="SAM" id="Phobius"/>
    </source>
</evidence>
<name>A0AAW2ZSS1_9EUKA</name>
<keyword evidence="1" id="KW-0472">Membrane</keyword>
<keyword evidence="3" id="KW-1185">Reference proteome</keyword>
<feature type="transmembrane region" description="Helical" evidence="1">
    <location>
        <begin position="75"/>
        <end position="92"/>
    </location>
</feature>
<dbReference type="Proteomes" id="UP001431209">
    <property type="component" value="Unassembled WGS sequence"/>
</dbReference>
<reference evidence="2 3" key="1">
    <citation type="submission" date="2024-03" db="EMBL/GenBank/DDBJ databases">
        <title>The Acrasis kona genome and developmental transcriptomes reveal deep origins of eukaryotic multicellular pathways.</title>
        <authorList>
            <person name="Sheikh S."/>
            <person name="Fu C.-J."/>
            <person name="Brown M.W."/>
            <person name="Baldauf S.L."/>
        </authorList>
    </citation>
    <scope>NUCLEOTIDE SEQUENCE [LARGE SCALE GENOMIC DNA]</scope>
    <source>
        <strain evidence="2 3">ATCC MYA-3509</strain>
    </source>
</reference>
<protein>
    <submittedName>
        <fullName evidence="2">IspG</fullName>
    </submittedName>
</protein>
<gene>
    <name evidence="2" type="ORF">AKO1_000515</name>
</gene>